<dbReference type="Proteomes" id="UP000828390">
    <property type="component" value="Unassembled WGS sequence"/>
</dbReference>
<reference evidence="3" key="1">
    <citation type="journal article" date="2019" name="bioRxiv">
        <title>The Genome of the Zebra Mussel, Dreissena polymorpha: A Resource for Invasive Species Research.</title>
        <authorList>
            <person name="McCartney M.A."/>
            <person name="Auch B."/>
            <person name="Kono T."/>
            <person name="Mallez S."/>
            <person name="Zhang Y."/>
            <person name="Obille A."/>
            <person name="Becker A."/>
            <person name="Abrahante J.E."/>
            <person name="Garbe J."/>
            <person name="Badalamenti J.P."/>
            <person name="Herman A."/>
            <person name="Mangelson H."/>
            <person name="Liachko I."/>
            <person name="Sullivan S."/>
            <person name="Sone E.D."/>
            <person name="Koren S."/>
            <person name="Silverstein K.A.T."/>
            <person name="Beckman K.B."/>
            <person name="Gohl D.M."/>
        </authorList>
    </citation>
    <scope>NUCLEOTIDE SEQUENCE</scope>
    <source>
        <strain evidence="3">Duluth1</strain>
        <tissue evidence="3">Whole animal</tissue>
    </source>
</reference>
<sequence length="805" mass="92043">MQYWQAVLMLLLVTCYCSTIGLEHDINVTNTCRVTLNKTSALFLAKSFAAFQPNFARLQLFFNNKNVNYTSDVILPFYWVWTFNSLEGLFTYLKWPLDYPVLSLGLLDAKTLPANHFLVLEVEDENDCSLTIGEPESTKSIAEALKHFTHTYIEPNRNDKFVDYSYWCYRADIPGIANTRAYQLRVYTGYPIQITKYVCCHTEHNLINASDNFVKCDGREYVQNLESSVFPYMLGVLAFIYFPMAFMEACGALIAISTPMGNQDEHYDGDELDLIGSPTQEEYVYLDGSVPISFTSLVGGMFGLWKTHPVLVSRFRRIVFVCLLPCLIYIRLFVYHKYLDKEVMALLKHNCPIGYISMLGGFQKSREVFLPALGGPFILLLSYYISSFFFIILPSDCNQIIEKGVPQENHIWNKSLLCLNVVTIEKYSHTHISNKVGYMKAYAFSSGSISMLTNPSFWSYIVKLQMNRLKALYNLFCKKRIGFLLLIVVPCFIVFAIVEITLSVVFSGFPVINWMYIVMRGYTKILVEMFRTQILLSKVGHFTLLKFIFSFLIGIVFAYFVFSVCSIFMDSFVFLSEVLIFSFLAVLVYPSFSFGYLFFGIVLIYYVFKMIAGFGKDYAEFLADIVDACKELDNDPFGVQMVGDTIIVSDNRFNTVKQLQCNDMTVELTTQQRNAIRCSTRRKATWLHYKNHAIGVSKALFMKLVDVHRPVHIKVAQGVLKLGLIVVLILFTASVLRQKPHTVVNGISEVMHVVFVLVIGALPKILEIAIEHADHSVQKEILLRKLKVDIIRYIDSDAELVNVEH</sequence>
<reference evidence="3" key="2">
    <citation type="submission" date="2020-11" db="EMBL/GenBank/DDBJ databases">
        <authorList>
            <person name="McCartney M.A."/>
            <person name="Auch B."/>
            <person name="Kono T."/>
            <person name="Mallez S."/>
            <person name="Becker A."/>
            <person name="Gohl D.M."/>
            <person name="Silverstein K.A.T."/>
            <person name="Koren S."/>
            <person name="Bechman K.B."/>
            <person name="Herman A."/>
            <person name="Abrahante J.E."/>
            <person name="Garbe J."/>
        </authorList>
    </citation>
    <scope>NUCLEOTIDE SEQUENCE</scope>
    <source>
        <strain evidence="3">Duluth1</strain>
        <tissue evidence="3">Whole animal</tissue>
    </source>
</reference>
<accession>A0A9D3YA53</accession>
<name>A0A9D3YA53_DREPO</name>
<evidence type="ECO:0000313" key="4">
    <source>
        <dbReference type="Proteomes" id="UP000828390"/>
    </source>
</evidence>
<evidence type="ECO:0000256" key="1">
    <source>
        <dbReference type="SAM" id="Phobius"/>
    </source>
</evidence>
<feature type="transmembrane region" description="Helical" evidence="1">
    <location>
        <begin position="229"/>
        <end position="256"/>
    </location>
</feature>
<keyword evidence="4" id="KW-1185">Reference proteome</keyword>
<feature type="transmembrane region" description="Helical" evidence="1">
    <location>
        <begin position="742"/>
        <end position="762"/>
    </location>
</feature>
<gene>
    <name evidence="3" type="ORF">DPMN_082921</name>
</gene>
<feature type="transmembrane region" description="Helical" evidence="1">
    <location>
        <begin position="284"/>
        <end position="305"/>
    </location>
</feature>
<keyword evidence="1" id="KW-1133">Transmembrane helix</keyword>
<evidence type="ECO:0000256" key="2">
    <source>
        <dbReference type="SAM" id="SignalP"/>
    </source>
</evidence>
<proteinExistence type="predicted"/>
<dbReference type="OrthoDB" id="6077178at2759"/>
<dbReference type="AlphaFoldDB" id="A0A9D3YA53"/>
<feature type="transmembrane region" description="Helical" evidence="1">
    <location>
        <begin position="544"/>
        <end position="569"/>
    </location>
</feature>
<feature type="transmembrane region" description="Helical" evidence="1">
    <location>
        <begin position="504"/>
        <end position="523"/>
    </location>
</feature>
<feature type="transmembrane region" description="Helical" evidence="1">
    <location>
        <begin position="368"/>
        <end position="393"/>
    </location>
</feature>
<keyword evidence="2" id="KW-0732">Signal</keyword>
<feature type="chain" id="PRO_5039161726" evidence="2">
    <location>
        <begin position="22"/>
        <end position="805"/>
    </location>
</feature>
<feature type="transmembrane region" description="Helical" evidence="1">
    <location>
        <begin position="718"/>
        <end position="736"/>
    </location>
</feature>
<protein>
    <submittedName>
        <fullName evidence="3">Uncharacterized protein</fullName>
    </submittedName>
</protein>
<evidence type="ECO:0000313" key="3">
    <source>
        <dbReference type="EMBL" id="KAH3695461.1"/>
    </source>
</evidence>
<comment type="caution">
    <text evidence="3">The sequence shown here is derived from an EMBL/GenBank/DDBJ whole genome shotgun (WGS) entry which is preliminary data.</text>
</comment>
<dbReference type="EMBL" id="JAIWYP010000016">
    <property type="protein sequence ID" value="KAH3695461.1"/>
    <property type="molecule type" value="Genomic_DNA"/>
</dbReference>
<feature type="transmembrane region" description="Helical" evidence="1">
    <location>
        <begin position="317"/>
        <end position="334"/>
    </location>
</feature>
<feature type="signal peptide" evidence="2">
    <location>
        <begin position="1"/>
        <end position="21"/>
    </location>
</feature>
<feature type="transmembrane region" description="Helical" evidence="1">
    <location>
        <begin position="481"/>
        <end position="498"/>
    </location>
</feature>
<keyword evidence="1" id="KW-0812">Transmembrane</keyword>
<organism evidence="3 4">
    <name type="scientific">Dreissena polymorpha</name>
    <name type="common">Zebra mussel</name>
    <name type="synonym">Mytilus polymorpha</name>
    <dbReference type="NCBI Taxonomy" id="45954"/>
    <lineage>
        <taxon>Eukaryota</taxon>
        <taxon>Metazoa</taxon>
        <taxon>Spiralia</taxon>
        <taxon>Lophotrochozoa</taxon>
        <taxon>Mollusca</taxon>
        <taxon>Bivalvia</taxon>
        <taxon>Autobranchia</taxon>
        <taxon>Heteroconchia</taxon>
        <taxon>Euheterodonta</taxon>
        <taxon>Imparidentia</taxon>
        <taxon>Neoheterodontei</taxon>
        <taxon>Myida</taxon>
        <taxon>Dreissenoidea</taxon>
        <taxon>Dreissenidae</taxon>
        <taxon>Dreissena</taxon>
    </lineage>
</organism>
<keyword evidence="1" id="KW-0472">Membrane</keyword>
<feature type="transmembrane region" description="Helical" evidence="1">
    <location>
        <begin position="581"/>
        <end position="608"/>
    </location>
</feature>